<accession>A0A2P8DAC2</accession>
<reference evidence="1 2" key="1">
    <citation type="submission" date="2018-03" db="EMBL/GenBank/DDBJ databases">
        <title>Genomic Encyclopedia of Type Strains, Phase III (KMG-III): the genomes of soil and plant-associated and newly described type strains.</title>
        <authorList>
            <person name="Whitman W."/>
        </authorList>
    </citation>
    <scope>NUCLEOTIDE SEQUENCE [LARGE SCALE GENOMIC DNA]</scope>
    <source>
        <strain evidence="1 2">CGMCC 1.12700</strain>
    </source>
</reference>
<dbReference type="AlphaFoldDB" id="A0A2P8DAC2"/>
<comment type="caution">
    <text evidence="1">The sequence shown here is derived from an EMBL/GenBank/DDBJ whole genome shotgun (WGS) entry which is preliminary data.</text>
</comment>
<keyword evidence="2" id="KW-1185">Reference proteome</keyword>
<evidence type="ECO:0000313" key="2">
    <source>
        <dbReference type="Proteomes" id="UP000240572"/>
    </source>
</evidence>
<dbReference type="Proteomes" id="UP000240572">
    <property type="component" value="Unassembled WGS sequence"/>
</dbReference>
<name>A0A2P8DAC2_9BACT</name>
<sequence>MVKQLLNIPVKHIRAIIVFSFAFEDLINLLDHCLKYIVNLLLILVTFQVFNLNTAECTASAKDGSITANHSLAYVAKKCWDHTFEHQHAACHPHDAHHKTRAWKKFYASGFSLTATPALLPLLPAEEPLQHFANATGYRFQYFRPINPPPPKAFA</sequence>
<dbReference type="EMBL" id="PYGD01000001">
    <property type="protein sequence ID" value="PSK94162.1"/>
    <property type="molecule type" value="Genomic_DNA"/>
</dbReference>
<protein>
    <submittedName>
        <fullName evidence="1">Uncharacterized protein</fullName>
    </submittedName>
</protein>
<organism evidence="1 2">
    <name type="scientific">Taibaiella chishuiensis</name>
    <dbReference type="NCBI Taxonomy" id="1434707"/>
    <lineage>
        <taxon>Bacteria</taxon>
        <taxon>Pseudomonadati</taxon>
        <taxon>Bacteroidota</taxon>
        <taxon>Chitinophagia</taxon>
        <taxon>Chitinophagales</taxon>
        <taxon>Chitinophagaceae</taxon>
        <taxon>Taibaiella</taxon>
    </lineage>
</organism>
<evidence type="ECO:0000313" key="1">
    <source>
        <dbReference type="EMBL" id="PSK94162.1"/>
    </source>
</evidence>
<gene>
    <name evidence="1" type="ORF">B0I18_101313</name>
</gene>
<proteinExistence type="predicted"/>